<dbReference type="EMBL" id="LJAM02000803">
    <property type="protein sequence ID" value="RAP68530.1"/>
    <property type="molecule type" value="Genomic_DNA"/>
</dbReference>
<dbReference type="Proteomes" id="UP000244334">
    <property type="component" value="Unassembled WGS sequence"/>
</dbReference>
<name>A0A328TEY8_9GAMM</name>
<proteinExistence type="predicted"/>
<sequence length="41" mass="4672">MTYHLSVVEILEKIISAGYATFLKSPYTTNDQLQVQSLQQL</sequence>
<reference evidence="1" key="1">
    <citation type="submission" date="2018-04" db="EMBL/GenBank/DDBJ databases">
        <title>Genomes of the Obligate Erwinia dacicola and Facultative Enterobacter sp. OLF Endosymbionts of the Olive Fruit fly, Bactrocera oleae.</title>
        <authorList>
            <person name="Estes A.M."/>
            <person name="Hearn D.J."/>
            <person name="Agarwal S."/>
            <person name="Pierson E.A."/>
            <person name="Dunning-Hotopp J.C."/>
        </authorList>
    </citation>
    <scope>NUCLEOTIDE SEQUENCE [LARGE SCALE GENOMIC DNA]</scope>
    <source>
        <strain evidence="1">Oroville</strain>
    </source>
</reference>
<dbReference type="AlphaFoldDB" id="A0A328TEY8"/>
<accession>A0A328TEY8</accession>
<protein>
    <submittedName>
        <fullName evidence="1">Uncharacterized protein</fullName>
    </submittedName>
</protein>
<organism evidence="1 2">
    <name type="scientific">Candidatus Erwinia dacicola</name>
    <dbReference type="NCBI Taxonomy" id="252393"/>
    <lineage>
        <taxon>Bacteria</taxon>
        <taxon>Pseudomonadati</taxon>
        <taxon>Pseudomonadota</taxon>
        <taxon>Gammaproteobacteria</taxon>
        <taxon>Enterobacterales</taxon>
        <taxon>Erwiniaceae</taxon>
        <taxon>Erwinia</taxon>
    </lineage>
</organism>
<evidence type="ECO:0000313" key="2">
    <source>
        <dbReference type="Proteomes" id="UP000244334"/>
    </source>
</evidence>
<keyword evidence="2" id="KW-1185">Reference proteome</keyword>
<comment type="caution">
    <text evidence="1">The sequence shown here is derived from an EMBL/GenBank/DDBJ whole genome shotgun (WGS) entry which is preliminary data.</text>
</comment>
<gene>
    <name evidence="1" type="ORF">ACZ87_03818</name>
</gene>
<evidence type="ECO:0000313" key="1">
    <source>
        <dbReference type="EMBL" id="RAP68530.1"/>
    </source>
</evidence>